<evidence type="ECO:0000313" key="2">
    <source>
        <dbReference type="EMBL" id="AEM41630.1"/>
    </source>
</evidence>
<dbReference type="EMBL" id="CP002018">
    <property type="protein sequence ID" value="AEM41630.1"/>
    <property type="molecule type" value="Genomic_DNA"/>
</dbReference>
<dbReference type="eggNOG" id="COG5457">
    <property type="taxonomic scope" value="Bacteria"/>
</dbReference>
<dbReference type="AlphaFoldDB" id="F9Y3L0"/>
<evidence type="ECO:0000259" key="1">
    <source>
        <dbReference type="Pfam" id="PF06568"/>
    </source>
</evidence>
<keyword evidence="3" id="KW-1185">Reference proteome</keyword>
<dbReference type="KEGG" id="kvl:KVU_1791"/>
<gene>
    <name evidence="2" type="ordered locus">KVU_1791</name>
</gene>
<reference evidence="2 3" key="1">
    <citation type="journal article" date="2011" name="J. Bacteriol.">
        <title>Complete genome sequence of the industrial strain Ketogulonicigenium vulgare WSH-001.</title>
        <authorList>
            <person name="Liu L."/>
            <person name="Li Y."/>
            <person name="Zhang J."/>
            <person name="Zhou Z."/>
            <person name="Liu J."/>
            <person name="Li X."/>
            <person name="Zhou J."/>
            <person name="Du G."/>
            <person name="Wang L."/>
            <person name="Chen J."/>
        </authorList>
    </citation>
    <scope>NUCLEOTIDE SEQUENCE [LARGE SCALE GENOMIC DNA]</scope>
    <source>
        <strain evidence="2 3">WSH-001</strain>
    </source>
</reference>
<dbReference type="Pfam" id="PF06568">
    <property type="entry name" value="YjiS-like"/>
    <property type="match status" value="1"/>
</dbReference>
<protein>
    <recommendedName>
        <fullName evidence="1">YjiS-like domain-containing protein</fullName>
    </recommendedName>
</protein>
<evidence type="ECO:0000313" key="3">
    <source>
        <dbReference type="Proteomes" id="UP000000692"/>
    </source>
</evidence>
<feature type="domain" description="YjiS-like" evidence="1">
    <location>
        <begin position="18"/>
        <end position="52"/>
    </location>
</feature>
<dbReference type="OrthoDB" id="8096613at2"/>
<dbReference type="RefSeq" id="WP_014537938.1">
    <property type="nucleotide sequence ID" value="NC_017384.1"/>
</dbReference>
<proteinExistence type="predicted"/>
<dbReference type="InterPro" id="IPR009506">
    <property type="entry name" value="YjiS-like"/>
</dbReference>
<organism evidence="2 3">
    <name type="scientific">Ketogulonicigenium vulgare (strain WSH-001)</name>
    <dbReference type="NCBI Taxonomy" id="759362"/>
    <lineage>
        <taxon>Bacteria</taxon>
        <taxon>Pseudomonadati</taxon>
        <taxon>Pseudomonadota</taxon>
        <taxon>Alphaproteobacteria</taxon>
        <taxon>Rhodobacterales</taxon>
        <taxon>Roseobacteraceae</taxon>
        <taxon>Ketogulonicigenium</taxon>
    </lineage>
</organism>
<dbReference type="HOGENOM" id="CLU_184490_2_1_5"/>
<accession>F9Y3L0</accession>
<sequence>MSRLVALTSPVTARVSLIARLAFALRVRQERRHLVQLDDHLLKDLGLSRDEVQAEAGRKLWDTPKR</sequence>
<name>F9Y3L0_KETVW</name>
<dbReference type="Proteomes" id="UP000000692">
    <property type="component" value="Chromosome"/>
</dbReference>